<dbReference type="Proteomes" id="UP000285530">
    <property type="component" value="Unassembled WGS sequence"/>
</dbReference>
<feature type="transmembrane region" description="Helical" evidence="1">
    <location>
        <begin position="29"/>
        <end position="56"/>
    </location>
</feature>
<name>A0A418ZQG1_9RHOB</name>
<protein>
    <submittedName>
        <fullName evidence="2">Uncharacterized protein</fullName>
    </submittedName>
</protein>
<proteinExistence type="predicted"/>
<feature type="transmembrane region" description="Helical" evidence="1">
    <location>
        <begin position="63"/>
        <end position="85"/>
    </location>
</feature>
<evidence type="ECO:0000313" key="2">
    <source>
        <dbReference type="EMBL" id="RJK98498.1"/>
    </source>
</evidence>
<keyword evidence="3" id="KW-1185">Reference proteome</keyword>
<dbReference type="AlphaFoldDB" id="A0A418ZQG1"/>
<dbReference type="EMBL" id="QZEV01000123">
    <property type="protein sequence ID" value="RJK98498.1"/>
    <property type="molecule type" value="Genomic_DNA"/>
</dbReference>
<feature type="transmembrane region" description="Helical" evidence="1">
    <location>
        <begin position="232"/>
        <end position="256"/>
    </location>
</feature>
<evidence type="ECO:0000313" key="3">
    <source>
        <dbReference type="Proteomes" id="UP000285530"/>
    </source>
</evidence>
<comment type="caution">
    <text evidence="2">The sequence shown here is derived from an EMBL/GenBank/DDBJ whole genome shotgun (WGS) entry which is preliminary data.</text>
</comment>
<keyword evidence="1" id="KW-1133">Transmembrane helix</keyword>
<organism evidence="2 3">
    <name type="scientific">Paracoccus aestuarii</name>
    <dbReference type="NCBI Taxonomy" id="453842"/>
    <lineage>
        <taxon>Bacteria</taxon>
        <taxon>Pseudomonadati</taxon>
        <taxon>Pseudomonadota</taxon>
        <taxon>Alphaproteobacteria</taxon>
        <taxon>Rhodobacterales</taxon>
        <taxon>Paracoccaceae</taxon>
        <taxon>Paracoccus</taxon>
    </lineage>
</organism>
<feature type="transmembrane region" description="Helical" evidence="1">
    <location>
        <begin position="296"/>
        <end position="316"/>
    </location>
</feature>
<gene>
    <name evidence="2" type="ORF">D3P06_16220</name>
</gene>
<evidence type="ECO:0000256" key="1">
    <source>
        <dbReference type="SAM" id="Phobius"/>
    </source>
</evidence>
<accession>A0A418ZQG1</accession>
<keyword evidence="1" id="KW-0472">Membrane</keyword>
<reference evidence="2 3" key="1">
    <citation type="submission" date="2018-09" db="EMBL/GenBank/DDBJ databases">
        <title>Paracoccus onubensis nov. sp. a moderate halophilic bacterium isolated from Gruta de las Maravillas (Aracena, Spain).</title>
        <authorList>
            <person name="Jurado V."/>
            <person name="Gutierrez-Patricio S."/>
            <person name="Gonzalez-Pimentel J.L."/>
            <person name="Laiz L."/>
            <person name="Saiz-Jimenez C."/>
        </authorList>
    </citation>
    <scope>NUCLEOTIDE SEQUENCE [LARGE SCALE GENOMIC DNA]</scope>
    <source>
        <strain evidence="2 3">DSM 19484</strain>
    </source>
</reference>
<sequence length="331" mass="35884">MPDVWAAIGILSIAILVAAQGRMGRIDSAVLWGLVLYAALTHSSHLLVFVAFVGLFAIMRLTAIMAISWKMIGTLAAVLVLSVGLDTGQRMVMERAAGNPPLGMPFLTAHLVDGGPGMTFIRDACPDAGFAVCEGADELPAEWRDFIFKFSSPQSYKRRLVDEDASFALATLRHDPLAVIGLVLRDGARQVMMIGLETTPIRAAIGESAAVATSPGALAQRVREGRLYEAEWLYHSVSIINTALVLAGLVALTFVTTQRHFMTGNSELQRLMVVVIMGIILNAAICGMLVSPYDRFQARVAWLIPVLSIIVLAALLKERRPRYTKIKVINS</sequence>
<feature type="transmembrane region" description="Helical" evidence="1">
    <location>
        <begin position="268"/>
        <end position="290"/>
    </location>
</feature>
<keyword evidence="1" id="KW-0812">Transmembrane</keyword>